<evidence type="ECO:0000256" key="4">
    <source>
        <dbReference type="ARBA" id="ARBA00023136"/>
    </source>
</evidence>
<organism evidence="6">
    <name type="scientific">Thermofilum pendens</name>
    <dbReference type="NCBI Taxonomy" id="2269"/>
    <lineage>
        <taxon>Archaea</taxon>
        <taxon>Thermoproteota</taxon>
        <taxon>Thermoprotei</taxon>
        <taxon>Thermofilales</taxon>
        <taxon>Thermofilaceae</taxon>
        <taxon>Thermofilum</taxon>
    </lineage>
</organism>
<dbReference type="EMBL" id="DRZM01000177">
    <property type="protein sequence ID" value="HHP05312.1"/>
    <property type="molecule type" value="Genomic_DNA"/>
</dbReference>
<dbReference type="AlphaFoldDB" id="A0A7J3X821"/>
<evidence type="ECO:0000256" key="2">
    <source>
        <dbReference type="ARBA" id="ARBA00022692"/>
    </source>
</evidence>
<reference evidence="6" key="1">
    <citation type="journal article" date="2020" name="mSystems">
        <title>Genome- and Community-Level Interaction Insights into Carbon Utilization and Element Cycling Functions of Hydrothermarchaeota in Hydrothermal Sediment.</title>
        <authorList>
            <person name="Zhou Z."/>
            <person name="Liu Y."/>
            <person name="Xu W."/>
            <person name="Pan J."/>
            <person name="Luo Z.H."/>
            <person name="Li M."/>
        </authorList>
    </citation>
    <scope>NUCLEOTIDE SEQUENCE [LARGE SCALE GENOMIC DNA]</scope>
    <source>
        <strain evidence="6">SpSt-1125</strain>
    </source>
</reference>
<evidence type="ECO:0000313" key="6">
    <source>
        <dbReference type="EMBL" id="HHP05312.1"/>
    </source>
</evidence>
<accession>A0A7J3X821</accession>
<feature type="transmembrane region" description="Helical" evidence="5">
    <location>
        <begin position="89"/>
        <end position="110"/>
    </location>
</feature>
<evidence type="ECO:0000256" key="5">
    <source>
        <dbReference type="SAM" id="Phobius"/>
    </source>
</evidence>
<keyword evidence="4 5" id="KW-0472">Membrane</keyword>
<proteinExistence type="predicted"/>
<dbReference type="PANTHER" id="PTHR33514">
    <property type="entry name" value="PROTEIN ABCI12, CHLOROPLASTIC"/>
    <property type="match status" value="1"/>
</dbReference>
<dbReference type="Pfam" id="PF02361">
    <property type="entry name" value="CbiQ"/>
    <property type="match status" value="1"/>
</dbReference>
<dbReference type="InterPro" id="IPR003339">
    <property type="entry name" value="ABC/ECF_trnsptr_transmembrane"/>
</dbReference>
<feature type="transmembrane region" description="Helical" evidence="5">
    <location>
        <begin position="218"/>
        <end position="238"/>
    </location>
</feature>
<evidence type="ECO:0000256" key="1">
    <source>
        <dbReference type="ARBA" id="ARBA00004141"/>
    </source>
</evidence>
<sequence>MRMLERELRSLNPSVKLILLLAGVFHAAFLSGAVVLLTHVLTAAALVALSRVRVKRGFALGALTTLIGYTWVNYALFVYNMGLAPEEALARVLLLDARITAIILYSAFFVGTTDPAALATSLSLQLRVPYVYAFMSFVTLRSAPMILGDLESMTAFRRVKGYLSWRRPYRYLLSLFMPILYLSVRRATLLAIAMESRGFGKYPHRTYMKPTEVTSRDWVFTVLYSAVVALGTAASLAIPL</sequence>
<keyword evidence="3 5" id="KW-1133">Transmembrane helix</keyword>
<dbReference type="CDD" id="cd16914">
    <property type="entry name" value="EcfT"/>
    <property type="match status" value="1"/>
</dbReference>
<feature type="transmembrane region" description="Helical" evidence="5">
    <location>
        <begin position="58"/>
        <end position="77"/>
    </location>
</feature>
<protein>
    <submittedName>
        <fullName evidence="6">Energy-coupling factor transporter transmembrane protein EcfT</fullName>
    </submittedName>
</protein>
<keyword evidence="2 5" id="KW-0812">Transmembrane</keyword>
<dbReference type="GO" id="GO:0005886">
    <property type="term" value="C:plasma membrane"/>
    <property type="evidence" value="ECO:0007669"/>
    <property type="project" value="UniProtKB-ARBA"/>
</dbReference>
<feature type="transmembrane region" description="Helical" evidence="5">
    <location>
        <begin position="171"/>
        <end position="194"/>
    </location>
</feature>
<feature type="transmembrane region" description="Helical" evidence="5">
    <location>
        <begin position="130"/>
        <end position="150"/>
    </location>
</feature>
<comment type="caution">
    <text evidence="6">The sequence shown here is derived from an EMBL/GenBank/DDBJ whole genome shotgun (WGS) entry which is preliminary data.</text>
</comment>
<name>A0A7J3X821_THEPE</name>
<feature type="transmembrane region" description="Helical" evidence="5">
    <location>
        <begin position="20"/>
        <end position="46"/>
    </location>
</feature>
<comment type="subcellular location">
    <subcellularLocation>
        <location evidence="1">Membrane</location>
        <topology evidence="1">Multi-pass membrane protein</topology>
    </subcellularLocation>
</comment>
<evidence type="ECO:0000256" key="3">
    <source>
        <dbReference type="ARBA" id="ARBA00022989"/>
    </source>
</evidence>
<dbReference type="PANTHER" id="PTHR33514:SF13">
    <property type="entry name" value="PROTEIN ABCI12, CHLOROPLASTIC"/>
    <property type="match status" value="1"/>
</dbReference>
<gene>
    <name evidence="6" type="ORF">ENM88_06185</name>
</gene>